<dbReference type="Gene3D" id="3.40.50.1110">
    <property type="entry name" value="SGNH hydrolase"/>
    <property type="match status" value="1"/>
</dbReference>
<evidence type="ECO:0000313" key="4">
    <source>
        <dbReference type="Proteomes" id="UP001548189"/>
    </source>
</evidence>
<sequence length="232" mass="25949">MKTITFIRCFFIFVSLFTCQYLFAQNTTNQQSPKSHASLSILVFGDSLSAAYNIQRDQGWVSLLQDFVHQSYPQAVITNASISGETTDGGLVRLPAVLKQVQPDIVILELGGNDGLRGFNLATTRVNLQKMIELARQHQAHVLLTEIQLPPNMGKTYTQRFAQIYSDLSLADDVTLIPGFLTEVGLNPEFMQPDGLHPNAKGQPILMQTVWRYLSPLIKELNTSDLTSHQRK</sequence>
<dbReference type="Proteomes" id="UP001548189">
    <property type="component" value="Unassembled WGS sequence"/>
</dbReference>
<dbReference type="InterPro" id="IPR013830">
    <property type="entry name" value="SGNH_hydro"/>
</dbReference>
<feature type="chain" id="PRO_5045453772" evidence="1">
    <location>
        <begin position="25"/>
        <end position="232"/>
    </location>
</feature>
<dbReference type="CDD" id="cd01822">
    <property type="entry name" value="Lysophospholipase_L1_like"/>
    <property type="match status" value="1"/>
</dbReference>
<protein>
    <submittedName>
        <fullName evidence="3">Arylesterase</fullName>
    </submittedName>
</protein>
<comment type="caution">
    <text evidence="3">The sequence shown here is derived from an EMBL/GenBank/DDBJ whole genome shotgun (WGS) entry which is preliminary data.</text>
</comment>
<dbReference type="RefSeq" id="WP_353896527.1">
    <property type="nucleotide sequence ID" value="NZ_JBEVCJ010000015.1"/>
</dbReference>
<dbReference type="PANTHER" id="PTHR30383">
    <property type="entry name" value="THIOESTERASE 1/PROTEASE 1/LYSOPHOSPHOLIPASE L1"/>
    <property type="match status" value="1"/>
</dbReference>
<dbReference type="InterPro" id="IPR036514">
    <property type="entry name" value="SGNH_hydro_sf"/>
</dbReference>
<proteinExistence type="predicted"/>
<evidence type="ECO:0000313" key="3">
    <source>
        <dbReference type="EMBL" id="MET1255940.1"/>
    </source>
</evidence>
<dbReference type="SUPFAM" id="SSF52266">
    <property type="entry name" value="SGNH hydrolase"/>
    <property type="match status" value="1"/>
</dbReference>
<gene>
    <name evidence="3" type="ORF">ABVT43_12440</name>
</gene>
<feature type="signal peptide" evidence="1">
    <location>
        <begin position="1"/>
        <end position="24"/>
    </location>
</feature>
<evidence type="ECO:0000259" key="2">
    <source>
        <dbReference type="Pfam" id="PF13472"/>
    </source>
</evidence>
<dbReference type="InterPro" id="IPR051532">
    <property type="entry name" value="Ester_Hydrolysis_Enzymes"/>
</dbReference>
<reference evidence="3 4" key="1">
    <citation type="submission" date="2024-06" db="EMBL/GenBank/DDBJ databases">
        <authorList>
            <person name="Li F."/>
        </authorList>
    </citation>
    <scope>NUCLEOTIDE SEQUENCE [LARGE SCALE GENOMIC DNA]</scope>
    <source>
        <strain evidence="3 4">GXAS 311</strain>
    </source>
</reference>
<feature type="domain" description="SGNH hydrolase-type esterase" evidence="2">
    <location>
        <begin position="43"/>
        <end position="203"/>
    </location>
</feature>
<dbReference type="EMBL" id="JBEVCJ010000015">
    <property type="protein sequence ID" value="MET1255940.1"/>
    <property type="molecule type" value="Genomic_DNA"/>
</dbReference>
<name>A0ABV2BVJ6_9GAMM</name>
<evidence type="ECO:0000256" key="1">
    <source>
        <dbReference type="SAM" id="SignalP"/>
    </source>
</evidence>
<organism evidence="3 4">
    <name type="scientific">Aliikangiella maris</name>
    <dbReference type="NCBI Taxonomy" id="3162458"/>
    <lineage>
        <taxon>Bacteria</taxon>
        <taxon>Pseudomonadati</taxon>
        <taxon>Pseudomonadota</taxon>
        <taxon>Gammaproteobacteria</taxon>
        <taxon>Oceanospirillales</taxon>
        <taxon>Pleioneaceae</taxon>
        <taxon>Aliikangiella</taxon>
    </lineage>
</organism>
<dbReference type="PANTHER" id="PTHR30383:SF24">
    <property type="entry name" value="THIOESTERASE 1_PROTEASE 1_LYSOPHOSPHOLIPASE L1"/>
    <property type="match status" value="1"/>
</dbReference>
<keyword evidence="4" id="KW-1185">Reference proteome</keyword>
<keyword evidence="1" id="KW-0732">Signal</keyword>
<dbReference type="Pfam" id="PF13472">
    <property type="entry name" value="Lipase_GDSL_2"/>
    <property type="match status" value="1"/>
</dbReference>
<accession>A0ABV2BVJ6</accession>